<dbReference type="EMBL" id="CP011311">
    <property type="protein sequence ID" value="AKE39249.1"/>
    <property type="molecule type" value="Genomic_DNA"/>
</dbReference>
<protein>
    <submittedName>
        <fullName evidence="1">Putative bacterial sensory transduction regulator</fullName>
    </submittedName>
</protein>
<dbReference type="Proteomes" id="UP000033566">
    <property type="component" value="Chromosome"/>
</dbReference>
<dbReference type="Pfam" id="PF10722">
    <property type="entry name" value="YbjN"/>
    <property type="match status" value="1"/>
</dbReference>
<name>A0A0F6TBK1_9CORY</name>
<evidence type="ECO:0000313" key="1">
    <source>
        <dbReference type="EMBL" id="AKE39249.1"/>
    </source>
</evidence>
<dbReference type="RefSeq" id="WP_035104756.1">
    <property type="nucleotide sequence ID" value="NZ_CP011311.1"/>
</dbReference>
<sequence>MSEQPELIPDTPVEPVTLERIGEIFESENLEFRIEDQQVSEEETVRILRTGFSNTAIAMQVREKTLVVDSVWRGNVPASEGPALLMTLNQWNQQHFAPTLRFFESQDQVLAVSGVREMNFAHGASRNQIGAFIMSTLDSILQSFAYIEEQYPQLVTWEEHNHEQ</sequence>
<dbReference type="InterPro" id="IPR019660">
    <property type="entry name" value="Put_sensory_transdc_reg_YbjN"/>
</dbReference>
<evidence type="ECO:0000313" key="2">
    <source>
        <dbReference type="Proteomes" id="UP000033566"/>
    </source>
</evidence>
<accession>A0A0F6TBK1</accession>
<gene>
    <name evidence="1" type="ORF">UL81_06430</name>
</gene>
<dbReference type="OrthoDB" id="3255720at2"/>
<dbReference type="PATRIC" id="fig|161896.4.peg.1262"/>
<proteinExistence type="predicted"/>
<dbReference type="STRING" id="161896.UL81_06430"/>
<dbReference type="AlphaFoldDB" id="A0A0F6TBK1"/>
<reference evidence="1 2" key="1">
    <citation type="journal article" date="2015" name="Genome Announc.">
        <title>Complete Genome Sequence of Corynebacterium camporealensis DSM 44610, Isolated from the Milk of a Manchega Sheep with Subclinical Mastitis.</title>
        <authorList>
            <person name="Ruckert C."/>
            <person name="Albersmeier A."/>
            <person name="Winkler A."/>
            <person name="Tauch A."/>
        </authorList>
    </citation>
    <scope>NUCLEOTIDE SEQUENCE [LARGE SCALE GENOMIC DNA]</scope>
    <source>
        <strain evidence="1 2">DSM 44610</strain>
    </source>
</reference>
<keyword evidence="2" id="KW-1185">Reference proteome</keyword>
<dbReference type="HOGENOM" id="CLU_108795_1_1_11"/>
<dbReference type="KEGG" id="ccj:UL81_06430"/>
<organism evidence="1 2">
    <name type="scientific">Corynebacterium camporealensis</name>
    <dbReference type="NCBI Taxonomy" id="161896"/>
    <lineage>
        <taxon>Bacteria</taxon>
        <taxon>Bacillati</taxon>
        <taxon>Actinomycetota</taxon>
        <taxon>Actinomycetes</taxon>
        <taxon>Mycobacteriales</taxon>
        <taxon>Corynebacteriaceae</taxon>
        <taxon>Corynebacterium</taxon>
    </lineage>
</organism>